<proteinExistence type="predicted"/>
<dbReference type="InterPro" id="IPR036259">
    <property type="entry name" value="MFS_trans_sf"/>
</dbReference>
<dbReference type="GO" id="GO:0005886">
    <property type="term" value="C:plasma membrane"/>
    <property type="evidence" value="ECO:0007669"/>
    <property type="project" value="UniProtKB-SubCell"/>
</dbReference>
<dbReference type="PROSITE" id="PS50850">
    <property type="entry name" value="MFS"/>
    <property type="match status" value="1"/>
</dbReference>
<feature type="domain" description="Major facilitator superfamily (MFS) profile" evidence="8">
    <location>
        <begin position="170"/>
        <end position="419"/>
    </location>
</feature>
<feature type="transmembrane region" description="Helical" evidence="7">
    <location>
        <begin position="321"/>
        <end position="341"/>
    </location>
</feature>
<name>A0A1F8DM60_9BACT</name>
<dbReference type="InterPro" id="IPR020846">
    <property type="entry name" value="MFS_dom"/>
</dbReference>
<feature type="transmembrane region" description="Helical" evidence="7">
    <location>
        <begin position="297"/>
        <end position="315"/>
    </location>
</feature>
<evidence type="ECO:0000256" key="7">
    <source>
        <dbReference type="SAM" id="Phobius"/>
    </source>
</evidence>
<dbReference type="PANTHER" id="PTHR43266:SF2">
    <property type="entry name" value="MAJOR FACILITATOR SUPERFAMILY (MFS) PROFILE DOMAIN-CONTAINING PROTEIN"/>
    <property type="match status" value="1"/>
</dbReference>
<comment type="subcellular location">
    <subcellularLocation>
        <location evidence="1">Cell membrane</location>
        <topology evidence="1">Multi-pass membrane protein</topology>
    </subcellularLocation>
</comment>
<accession>A0A1F8DM60</accession>
<keyword evidence="2" id="KW-0813">Transport</keyword>
<dbReference type="GO" id="GO:0022857">
    <property type="term" value="F:transmembrane transporter activity"/>
    <property type="evidence" value="ECO:0007669"/>
    <property type="project" value="InterPro"/>
</dbReference>
<feature type="transmembrane region" description="Helical" evidence="7">
    <location>
        <begin position="102"/>
        <end position="120"/>
    </location>
</feature>
<dbReference type="Gene3D" id="1.20.1250.20">
    <property type="entry name" value="MFS general substrate transporter like domains"/>
    <property type="match status" value="1"/>
</dbReference>
<dbReference type="PANTHER" id="PTHR43266">
    <property type="entry name" value="MACROLIDE-EFFLUX PROTEIN"/>
    <property type="match status" value="1"/>
</dbReference>
<evidence type="ECO:0000256" key="4">
    <source>
        <dbReference type="ARBA" id="ARBA00022692"/>
    </source>
</evidence>
<dbReference type="SUPFAM" id="SSF103473">
    <property type="entry name" value="MFS general substrate transporter"/>
    <property type="match status" value="1"/>
</dbReference>
<gene>
    <name evidence="9" type="ORF">A2573_00025</name>
</gene>
<feature type="transmembrane region" description="Helical" evidence="7">
    <location>
        <begin position="46"/>
        <end position="67"/>
    </location>
</feature>
<evidence type="ECO:0000259" key="8">
    <source>
        <dbReference type="PROSITE" id="PS50850"/>
    </source>
</evidence>
<evidence type="ECO:0000313" key="9">
    <source>
        <dbReference type="EMBL" id="OGM88865.1"/>
    </source>
</evidence>
<reference evidence="9 10" key="1">
    <citation type="journal article" date="2016" name="Nat. Commun.">
        <title>Thousands of microbial genomes shed light on interconnected biogeochemical processes in an aquifer system.</title>
        <authorList>
            <person name="Anantharaman K."/>
            <person name="Brown C.T."/>
            <person name="Hug L.A."/>
            <person name="Sharon I."/>
            <person name="Castelle C.J."/>
            <person name="Probst A.J."/>
            <person name="Thomas B.C."/>
            <person name="Singh A."/>
            <person name="Wilkins M.J."/>
            <person name="Karaoz U."/>
            <person name="Brodie E.L."/>
            <person name="Williams K.H."/>
            <person name="Hubbard S.S."/>
            <person name="Banfield J.F."/>
        </authorList>
    </citation>
    <scope>NUCLEOTIDE SEQUENCE [LARGE SCALE GENOMIC DNA]</scope>
</reference>
<evidence type="ECO:0000313" key="10">
    <source>
        <dbReference type="Proteomes" id="UP000177596"/>
    </source>
</evidence>
<evidence type="ECO:0000256" key="6">
    <source>
        <dbReference type="ARBA" id="ARBA00023136"/>
    </source>
</evidence>
<dbReference type="AlphaFoldDB" id="A0A1F8DM60"/>
<feature type="transmembrane region" description="Helical" evidence="7">
    <location>
        <begin position="386"/>
        <end position="403"/>
    </location>
</feature>
<dbReference type="Proteomes" id="UP000177596">
    <property type="component" value="Unassembled WGS sequence"/>
</dbReference>
<comment type="caution">
    <text evidence="9">The sequence shown here is derived from an EMBL/GenBank/DDBJ whole genome shotgun (WGS) entry which is preliminary data.</text>
</comment>
<dbReference type="Pfam" id="PF07690">
    <property type="entry name" value="MFS_1"/>
    <property type="match status" value="1"/>
</dbReference>
<dbReference type="EMBL" id="MGIL01000003">
    <property type="protein sequence ID" value="OGM88865.1"/>
    <property type="molecule type" value="Genomic_DNA"/>
</dbReference>
<keyword evidence="4 7" id="KW-0812">Transmembrane</keyword>
<feature type="transmembrane region" description="Helical" evidence="7">
    <location>
        <begin position="362"/>
        <end position="380"/>
    </location>
</feature>
<feature type="transmembrane region" description="Helical" evidence="7">
    <location>
        <begin position="16"/>
        <end position="40"/>
    </location>
</feature>
<feature type="transmembrane region" description="Helical" evidence="7">
    <location>
        <begin position="225"/>
        <end position="250"/>
    </location>
</feature>
<keyword evidence="6 7" id="KW-0472">Membrane</keyword>
<dbReference type="CDD" id="cd06173">
    <property type="entry name" value="MFS_MefA_like"/>
    <property type="match status" value="1"/>
</dbReference>
<evidence type="ECO:0000256" key="5">
    <source>
        <dbReference type="ARBA" id="ARBA00022989"/>
    </source>
</evidence>
<keyword evidence="5 7" id="KW-1133">Transmembrane helix</keyword>
<evidence type="ECO:0000256" key="1">
    <source>
        <dbReference type="ARBA" id="ARBA00004651"/>
    </source>
</evidence>
<feature type="transmembrane region" description="Helical" evidence="7">
    <location>
        <begin position="262"/>
        <end position="285"/>
    </location>
</feature>
<protein>
    <recommendedName>
        <fullName evidence="8">Major facilitator superfamily (MFS) profile domain-containing protein</fullName>
    </recommendedName>
</protein>
<feature type="transmembrane region" description="Helical" evidence="7">
    <location>
        <begin position="170"/>
        <end position="188"/>
    </location>
</feature>
<dbReference type="InterPro" id="IPR011701">
    <property type="entry name" value="MFS"/>
</dbReference>
<evidence type="ECO:0000256" key="3">
    <source>
        <dbReference type="ARBA" id="ARBA00022475"/>
    </source>
</evidence>
<keyword evidence="3" id="KW-1003">Cell membrane</keyword>
<sequence>MLKEFKPVLLNKQFRYLWISQITSQLSINIMNFVFLIWLFDKTGSALSTSFLWVAYSLPAILVGPFASATADIVDRRKMLIATNFLQSMTILIFAVAHPENIFVLFEVVFIYSLLNQFYVPAESASVPTLLPKERFAQGNSLFLLTQQGSMVLGFGVAGFLLALLGFETTLLLCSLLLFIAFLSTLFLPKMVPGYDAPQTFELAVTGFFGKILEGYKFIKGERNILAPFSLLIIFQVLVQVAVIAVPSIAKDLLNLSLYTTGIYILVPAGVGAIVGVLSLPRLIARGWRKKKVIENSLLLLGIFLFLFTFVIPLLPYSVRVISTFISFAIIGLTFVGVVIPSQTFLQESTPRDLRGRVFGNYWFLVTAASVLPVIFSGSIIEALGIRILILMFSVLGISAYFISRRFGDDFLNNGTKKL</sequence>
<organism evidence="9 10">
    <name type="scientific">Candidatus Woesebacteria bacterium RIFOXYD1_FULL_43_18</name>
    <dbReference type="NCBI Taxonomy" id="1802551"/>
    <lineage>
        <taxon>Bacteria</taxon>
        <taxon>Candidatus Woeseibacteriota</taxon>
    </lineage>
</organism>
<evidence type="ECO:0000256" key="2">
    <source>
        <dbReference type="ARBA" id="ARBA00022448"/>
    </source>
</evidence>